<keyword evidence="4" id="KW-0804">Transcription</keyword>
<evidence type="ECO:0000256" key="1">
    <source>
        <dbReference type="ARBA" id="ARBA00022491"/>
    </source>
</evidence>
<dbReference type="InterPro" id="IPR000843">
    <property type="entry name" value="HTH_LacI"/>
</dbReference>
<dbReference type="PANTHER" id="PTHR30146:SF151">
    <property type="entry name" value="HTH-TYPE TRANSCRIPTIONAL REPRESSOR CYTR"/>
    <property type="match status" value="1"/>
</dbReference>
<evidence type="ECO:0000256" key="3">
    <source>
        <dbReference type="ARBA" id="ARBA00023125"/>
    </source>
</evidence>
<dbReference type="Gene3D" id="3.40.50.2300">
    <property type="match status" value="2"/>
</dbReference>
<keyword evidence="2" id="KW-0805">Transcription regulation</keyword>
<organism evidence="6 7">
    <name type="scientific">Falsirhodobacter algicola</name>
    <dbReference type="NCBI Taxonomy" id="2692330"/>
    <lineage>
        <taxon>Bacteria</taxon>
        <taxon>Pseudomonadati</taxon>
        <taxon>Pseudomonadota</taxon>
        <taxon>Alphaproteobacteria</taxon>
        <taxon>Rhodobacterales</taxon>
        <taxon>Paracoccaceae</taxon>
        <taxon>Falsirhodobacter</taxon>
    </lineage>
</organism>
<keyword evidence="3" id="KW-0238">DNA-binding</keyword>
<protein>
    <submittedName>
        <fullName evidence="6">Substrate-binding domain-containing protein</fullName>
    </submittedName>
</protein>
<evidence type="ECO:0000259" key="5">
    <source>
        <dbReference type="PROSITE" id="PS50932"/>
    </source>
</evidence>
<dbReference type="CDD" id="cd01392">
    <property type="entry name" value="HTH_LacI"/>
    <property type="match status" value="1"/>
</dbReference>
<dbReference type="SUPFAM" id="SSF53822">
    <property type="entry name" value="Periplasmic binding protein-like I"/>
    <property type="match status" value="1"/>
</dbReference>
<dbReference type="Gene3D" id="1.10.260.40">
    <property type="entry name" value="lambda repressor-like DNA-binding domains"/>
    <property type="match status" value="1"/>
</dbReference>
<dbReference type="PROSITE" id="PS50932">
    <property type="entry name" value="HTH_LACI_2"/>
    <property type="match status" value="1"/>
</dbReference>
<dbReference type="Proteomes" id="UP000679284">
    <property type="component" value="Chromosome"/>
</dbReference>
<dbReference type="SUPFAM" id="SSF47413">
    <property type="entry name" value="lambda repressor-like DNA-binding domains"/>
    <property type="match status" value="1"/>
</dbReference>
<dbReference type="RefSeq" id="WP_211784960.1">
    <property type="nucleotide sequence ID" value="NZ_CP047289.1"/>
</dbReference>
<dbReference type="Pfam" id="PF13377">
    <property type="entry name" value="Peripla_BP_3"/>
    <property type="match status" value="1"/>
</dbReference>
<dbReference type="PANTHER" id="PTHR30146">
    <property type="entry name" value="LACI-RELATED TRANSCRIPTIONAL REPRESSOR"/>
    <property type="match status" value="1"/>
</dbReference>
<dbReference type="InterPro" id="IPR028082">
    <property type="entry name" value="Peripla_BP_I"/>
</dbReference>
<evidence type="ECO:0000313" key="7">
    <source>
        <dbReference type="Proteomes" id="UP000679284"/>
    </source>
</evidence>
<evidence type="ECO:0000313" key="6">
    <source>
        <dbReference type="EMBL" id="QUS35711.1"/>
    </source>
</evidence>
<dbReference type="SMART" id="SM00354">
    <property type="entry name" value="HTH_LACI"/>
    <property type="match status" value="1"/>
</dbReference>
<gene>
    <name evidence="6" type="ORF">GR316_05165</name>
</gene>
<dbReference type="GO" id="GO:0000976">
    <property type="term" value="F:transcription cis-regulatory region binding"/>
    <property type="evidence" value="ECO:0007669"/>
    <property type="project" value="TreeGrafter"/>
</dbReference>
<dbReference type="Pfam" id="PF00356">
    <property type="entry name" value="LacI"/>
    <property type="match status" value="1"/>
</dbReference>
<dbReference type="InterPro" id="IPR046335">
    <property type="entry name" value="LacI/GalR-like_sensor"/>
</dbReference>
<dbReference type="InterPro" id="IPR010982">
    <property type="entry name" value="Lambda_DNA-bd_dom_sf"/>
</dbReference>
<feature type="domain" description="HTH lacI-type" evidence="5">
    <location>
        <begin position="3"/>
        <end position="57"/>
    </location>
</feature>
<dbReference type="GO" id="GO:0003700">
    <property type="term" value="F:DNA-binding transcription factor activity"/>
    <property type="evidence" value="ECO:0007669"/>
    <property type="project" value="TreeGrafter"/>
</dbReference>
<keyword evidence="7" id="KW-1185">Reference proteome</keyword>
<dbReference type="AlphaFoldDB" id="A0A8J8SKQ5"/>
<keyword evidence="1" id="KW-0678">Repressor</keyword>
<accession>A0A8J8SKQ5</accession>
<reference evidence="6" key="1">
    <citation type="submission" date="2020-01" db="EMBL/GenBank/DDBJ databases">
        <authorList>
            <person name="Yang Y."/>
            <person name="Kwon Y.M."/>
        </authorList>
    </citation>
    <scope>NUCLEOTIDE SEQUENCE</scope>
    <source>
        <strain evidence="6">PG104</strain>
    </source>
</reference>
<name>A0A8J8SKQ5_9RHOB</name>
<dbReference type="KEGG" id="fap:GR316_05165"/>
<evidence type="ECO:0000256" key="4">
    <source>
        <dbReference type="ARBA" id="ARBA00023163"/>
    </source>
</evidence>
<proteinExistence type="predicted"/>
<evidence type="ECO:0000256" key="2">
    <source>
        <dbReference type="ARBA" id="ARBA00023015"/>
    </source>
</evidence>
<sequence length="337" mass="35455">MRATVKDVARLAGVSPGTVSNTLSGARNVDAETRRRVEAAVAQLGYVPNLAARRFRTGVSNTIAVMTSMSPAVSAGSSRLGFLMEVAASAAVSALEHNATLVLVPPVADPAAALRNVAMDGAILIEPSEDDPFLELLLRRGVPVVIIGDPPRDGLAWIDMHYRATANMLVGHLLEQGARCVPLMIGASARRSYAEAEAAYRGLLQAEGLEAHVIRIPEALGEDAAHQAMLGLLKDLPALDGVFVPVDAFATGVMRALRDAGRAVPDDVKVATRYDGLRAREERPAITASNLHLDRIAALAVDRLVQLVAGTAAPLRIDGPLPTLVPRGSTLSSTLRS</sequence>
<dbReference type="EMBL" id="CP047289">
    <property type="protein sequence ID" value="QUS35711.1"/>
    <property type="molecule type" value="Genomic_DNA"/>
</dbReference>